<keyword evidence="5" id="KW-0813">Transport</keyword>
<dbReference type="RefSeq" id="XP_019622145.1">
    <property type="nucleotide sequence ID" value="XM_019766586.1"/>
</dbReference>
<evidence type="ECO:0000313" key="8">
    <source>
        <dbReference type="Proteomes" id="UP000515135"/>
    </source>
</evidence>
<dbReference type="Gene3D" id="2.70.170.10">
    <property type="entry name" value="Neurotransmitter-gated ion-channel ligand-binding domain"/>
    <property type="match status" value="1"/>
</dbReference>
<organism evidence="8 9">
    <name type="scientific">Branchiostoma belcheri</name>
    <name type="common">Amphioxus</name>
    <dbReference type="NCBI Taxonomy" id="7741"/>
    <lineage>
        <taxon>Eukaryota</taxon>
        <taxon>Metazoa</taxon>
        <taxon>Chordata</taxon>
        <taxon>Cephalochordata</taxon>
        <taxon>Leptocardii</taxon>
        <taxon>Amphioxiformes</taxon>
        <taxon>Branchiostomatidae</taxon>
        <taxon>Branchiostoma</taxon>
    </lineage>
</organism>
<dbReference type="KEGG" id="bbel:109468337"/>
<sequence length="405" mass="46182">MVNIWMRQYWTDEYLSWEPEDYYGLDVIRVQSSAIWRPDIVIYNGIFDEGYAELPDTKVTITSNGSVTYLYPFTFKASCKINVADFPHDTQTCPLKFGSWAFDGLAIDVVNISSHGDLEFENNGIWTVIDLPALRNVETYGASDVPYPDVTFHVVIQRQSLFYVFFIFFPSVLIVLISLMSFMIPPESGEKLSLSTTMLLSLVVYMQLVNTTLPTTSKDIPLVGRFFGAIILIVAMSTIMTIFIISLHFSNPNPKPPPHWLKSIIGMTREVVIMEWLFCGCGRRGRHSFAEEKHQTGRKRHQKKSYKDIVLLSMRSGFEDTLNAVCRKRSFSYSRRASDLSTNHILVKLDGIVGKMNRVREERELGEEKQEVLSEWNEVAARMDRIFLLVFIAVATAACTTTSLV</sequence>
<feature type="transmembrane region" description="Helical" evidence="5">
    <location>
        <begin position="161"/>
        <end position="184"/>
    </location>
</feature>
<feature type="domain" description="Neurotransmitter-gated ion-channel ligand-binding" evidence="6">
    <location>
        <begin position="2"/>
        <end position="159"/>
    </location>
</feature>
<dbReference type="AlphaFoldDB" id="A0A6P4XZT8"/>
<feature type="transmembrane region" description="Helical" evidence="5">
    <location>
        <begin position="259"/>
        <end position="278"/>
    </location>
</feature>
<dbReference type="PANTHER" id="PTHR18945">
    <property type="entry name" value="NEUROTRANSMITTER GATED ION CHANNEL"/>
    <property type="match status" value="1"/>
</dbReference>
<evidence type="ECO:0000256" key="4">
    <source>
        <dbReference type="ARBA" id="ARBA00023136"/>
    </source>
</evidence>
<accession>A0A6P4XZT8</accession>
<evidence type="ECO:0000256" key="1">
    <source>
        <dbReference type="ARBA" id="ARBA00004141"/>
    </source>
</evidence>
<protein>
    <submittedName>
        <fullName evidence="9">Neuronal acetylcholine receptor subunit alpha-10-like</fullName>
    </submittedName>
</protein>
<dbReference type="InterPro" id="IPR006029">
    <property type="entry name" value="Neurotrans-gated_channel_TM"/>
</dbReference>
<keyword evidence="2 5" id="KW-0812">Transmembrane</keyword>
<evidence type="ECO:0000256" key="3">
    <source>
        <dbReference type="ARBA" id="ARBA00022989"/>
    </source>
</evidence>
<dbReference type="GO" id="GO:0004888">
    <property type="term" value="F:transmembrane signaling receptor activity"/>
    <property type="evidence" value="ECO:0007669"/>
    <property type="project" value="InterPro"/>
</dbReference>
<dbReference type="GO" id="GO:0016020">
    <property type="term" value="C:membrane"/>
    <property type="evidence" value="ECO:0007669"/>
    <property type="project" value="UniProtKB-SubCell"/>
</dbReference>
<dbReference type="SUPFAM" id="SSF63712">
    <property type="entry name" value="Nicotinic receptor ligand binding domain-like"/>
    <property type="match status" value="1"/>
</dbReference>
<dbReference type="CDD" id="cd19051">
    <property type="entry name" value="LGIC_TM_cation"/>
    <property type="match status" value="1"/>
</dbReference>
<dbReference type="OrthoDB" id="5975154at2759"/>
<comment type="subcellular location">
    <subcellularLocation>
        <location evidence="1">Membrane</location>
        <topology evidence="1">Multi-pass membrane protein</topology>
    </subcellularLocation>
</comment>
<dbReference type="Gene3D" id="1.20.58.390">
    <property type="entry name" value="Neurotransmitter-gated ion-channel transmembrane domain"/>
    <property type="match status" value="1"/>
</dbReference>
<keyword evidence="4 5" id="KW-0472">Membrane</keyword>
<evidence type="ECO:0000313" key="9">
    <source>
        <dbReference type="RefSeq" id="XP_019622145.1"/>
    </source>
</evidence>
<dbReference type="Pfam" id="PF02931">
    <property type="entry name" value="Neur_chan_LBD"/>
    <property type="match status" value="1"/>
</dbReference>
<keyword evidence="8" id="KW-1185">Reference proteome</keyword>
<dbReference type="SUPFAM" id="SSF90112">
    <property type="entry name" value="Neurotransmitter-gated ion-channel transmembrane pore"/>
    <property type="match status" value="1"/>
</dbReference>
<feature type="transmembrane region" description="Helical" evidence="5">
    <location>
        <begin position="386"/>
        <end position="404"/>
    </location>
</feature>
<keyword evidence="5" id="KW-0406">Ion transport</keyword>
<keyword evidence="5" id="KW-0407">Ion channel</keyword>
<proteinExistence type="inferred from homology"/>
<dbReference type="InterPro" id="IPR036719">
    <property type="entry name" value="Neuro-gated_channel_TM_sf"/>
</dbReference>
<dbReference type="CDD" id="cd18997">
    <property type="entry name" value="LGIC_ECD_nAChR"/>
    <property type="match status" value="1"/>
</dbReference>
<dbReference type="InterPro" id="IPR038050">
    <property type="entry name" value="Neuro_actylchol_rec"/>
</dbReference>
<dbReference type="GeneID" id="109468337"/>
<reference evidence="9" key="1">
    <citation type="submission" date="2025-08" db="UniProtKB">
        <authorList>
            <consortium name="RefSeq"/>
        </authorList>
    </citation>
    <scope>IDENTIFICATION</scope>
    <source>
        <tissue evidence="9">Gonad</tissue>
    </source>
</reference>
<dbReference type="PRINTS" id="PR00252">
    <property type="entry name" value="NRIONCHANNEL"/>
</dbReference>
<feature type="domain" description="Neurotransmitter-gated ion-channel transmembrane" evidence="7">
    <location>
        <begin position="168"/>
        <end position="396"/>
    </location>
</feature>
<name>A0A6P4XZT8_BRABE</name>
<dbReference type="InterPro" id="IPR018000">
    <property type="entry name" value="Neurotransmitter_ion_chnl_CS"/>
</dbReference>
<evidence type="ECO:0000256" key="2">
    <source>
        <dbReference type="ARBA" id="ARBA00022692"/>
    </source>
</evidence>
<keyword evidence="3 5" id="KW-1133">Transmembrane helix</keyword>
<dbReference type="Proteomes" id="UP000515135">
    <property type="component" value="Unplaced"/>
</dbReference>
<comment type="similarity">
    <text evidence="5">Belongs to the ligand-gated ion channel (TC 1.A.9) family.</text>
</comment>
<dbReference type="InterPro" id="IPR036734">
    <property type="entry name" value="Neur_chan_lig-bd_sf"/>
</dbReference>
<dbReference type="PROSITE" id="PS00236">
    <property type="entry name" value="NEUROTR_ION_CHANNEL"/>
    <property type="match status" value="1"/>
</dbReference>
<dbReference type="InterPro" id="IPR006201">
    <property type="entry name" value="Neur_channel"/>
</dbReference>
<feature type="transmembrane region" description="Helical" evidence="5">
    <location>
        <begin position="196"/>
        <end position="214"/>
    </location>
</feature>
<gene>
    <name evidence="9" type="primary">LOC109468337</name>
</gene>
<dbReference type="Pfam" id="PF02932">
    <property type="entry name" value="Neur_chan_memb"/>
    <property type="match status" value="1"/>
</dbReference>
<evidence type="ECO:0000259" key="7">
    <source>
        <dbReference type="Pfam" id="PF02932"/>
    </source>
</evidence>
<evidence type="ECO:0000259" key="6">
    <source>
        <dbReference type="Pfam" id="PF02931"/>
    </source>
</evidence>
<dbReference type="GO" id="GO:0005230">
    <property type="term" value="F:extracellular ligand-gated monoatomic ion channel activity"/>
    <property type="evidence" value="ECO:0007669"/>
    <property type="project" value="InterPro"/>
</dbReference>
<feature type="transmembrane region" description="Helical" evidence="5">
    <location>
        <begin position="226"/>
        <end position="247"/>
    </location>
</feature>
<dbReference type="FunFam" id="2.70.170.10:FF:000030">
    <property type="entry name" value="AcetylCholine Receptor"/>
    <property type="match status" value="1"/>
</dbReference>
<dbReference type="InterPro" id="IPR006202">
    <property type="entry name" value="Neur_chan_lig-bd"/>
</dbReference>
<evidence type="ECO:0000256" key="5">
    <source>
        <dbReference type="RuleBase" id="RU000687"/>
    </source>
</evidence>